<keyword evidence="2" id="KW-1185">Reference proteome</keyword>
<dbReference type="GeneID" id="81459530"/>
<sequence>MGGRQLTLRLPLQASKKSIPISRYKYLLKPVRPLLILYTQPESGTLAISSWLKHKSEEAPRERRMKRTRGRDLEIPKHTQLHEEGNAVALECVAESIESSSYVQSTCNETVRNDLADIFARLAIVETEMKKVAKRVNNKVTEGQSIRRSLRRGNSDSSLISAIWTEARYQLLLVLRYLYVIRLPKTKWNRR</sequence>
<proteinExistence type="predicted"/>
<comment type="caution">
    <text evidence="1">The sequence shown here is derived from an EMBL/GenBank/DDBJ whole genome shotgun (WGS) entry which is preliminary data.</text>
</comment>
<organism evidence="1 2">
    <name type="scientific">Penicillium concentricum</name>
    <dbReference type="NCBI Taxonomy" id="293559"/>
    <lineage>
        <taxon>Eukaryota</taxon>
        <taxon>Fungi</taxon>
        <taxon>Dikarya</taxon>
        <taxon>Ascomycota</taxon>
        <taxon>Pezizomycotina</taxon>
        <taxon>Eurotiomycetes</taxon>
        <taxon>Eurotiomycetidae</taxon>
        <taxon>Eurotiales</taxon>
        <taxon>Aspergillaceae</taxon>
        <taxon>Penicillium</taxon>
    </lineage>
</organism>
<protein>
    <submittedName>
        <fullName evidence="1">Uncharacterized protein</fullName>
    </submittedName>
</protein>
<reference evidence="1" key="1">
    <citation type="submission" date="2022-12" db="EMBL/GenBank/DDBJ databases">
        <authorList>
            <person name="Petersen C."/>
        </authorList>
    </citation>
    <scope>NUCLEOTIDE SEQUENCE</scope>
    <source>
        <strain evidence="1">IBT 3081</strain>
    </source>
</reference>
<dbReference type="Proteomes" id="UP001147752">
    <property type="component" value="Unassembled WGS sequence"/>
</dbReference>
<dbReference type="RefSeq" id="XP_056584482.1">
    <property type="nucleotide sequence ID" value="XM_056720347.1"/>
</dbReference>
<gene>
    <name evidence="1" type="ORF">N7517_002617</name>
</gene>
<evidence type="ECO:0000313" key="2">
    <source>
        <dbReference type="Proteomes" id="UP001147752"/>
    </source>
</evidence>
<dbReference type="EMBL" id="JAPZBT010000001">
    <property type="protein sequence ID" value="KAJ5384706.1"/>
    <property type="molecule type" value="Genomic_DNA"/>
</dbReference>
<dbReference type="OrthoDB" id="4355495at2759"/>
<reference evidence="1" key="2">
    <citation type="journal article" date="2023" name="IMA Fungus">
        <title>Comparative genomic study of the Penicillium genus elucidates a diverse pangenome and 15 lateral gene transfer events.</title>
        <authorList>
            <person name="Petersen C."/>
            <person name="Sorensen T."/>
            <person name="Nielsen M.R."/>
            <person name="Sondergaard T.E."/>
            <person name="Sorensen J.L."/>
            <person name="Fitzpatrick D.A."/>
            <person name="Frisvad J.C."/>
            <person name="Nielsen K.L."/>
        </authorList>
    </citation>
    <scope>NUCLEOTIDE SEQUENCE</scope>
    <source>
        <strain evidence="1">IBT 3081</strain>
    </source>
</reference>
<dbReference type="AlphaFoldDB" id="A0A9W9SU08"/>
<accession>A0A9W9SU08</accession>
<name>A0A9W9SU08_9EURO</name>
<evidence type="ECO:0000313" key="1">
    <source>
        <dbReference type="EMBL" id="KAJ5384706.1"/>
    </source>
</evidence>